<dbReference type="CDD" id="cd20305">
    <property type="entry name" value="cupin_OxDC_C"/>
    <property type="match status" value="1"/>
</dbReference>
<dbReference type="SMART" id="SM00835">
    <property type="entry name" value="Cupin_1"/>
    <property type="match status" value="2"/>
</dbReference>
<feature type="binding site" evidence="3">
    <location>
        <position position="333"/>
    </location>
    <ligand>
        <name>Mn(2+)</name>
        <dbReference type="ChEBI" id="CHEBI:29035"/>
        <label>2</label>
    </ligand>
</feature>
<proteinExistence type="predicted"/>
<dbReference type="GeneID" id="18885711"/>
<feature type="binding site" evidence="3">
    <location>
        <position position="369"/>
    </location>
    <ligand>
        <name>Mn(2+)</name>
        <dbReference type="ChEBI" id="CHEBI:29035"/>
        <label>2</label>
    </ligand>
</feature>
<keyword evidence="1 3" id="KW-0479">Metal-binding</keyword>
<dbReference type="PANTHER" id="PTHR35848:SF9">
    <property type="entry name" value="SLL1358 PROTEIN"/>
    <property type="match status" value="1"/>
</dbReference>
<evidence type="ECO:0000256" key="4">
    <source>
        <dbReference type="SAM" id="SignalP"/>
    </source>
</evidence>
<dbReference type="HOGENOM" id="CLU_030515_2_0_1"/>
<protein>
    <recommendedName>
        <fullName evidence="5">Cupin type-1 domain-containing protein</fullName>
    </recommendedName>
</protein>
<dbReference type="InterPro" id="IPR051610">
    <property type="entry name" value="GPI/OXD"/>
</dbReference>
<accession>R7S497</accession>
<feature type="binding site" evidence="3">
    <location>
        <position position="328"/>
    </location>
    <ligand>
        <name>Mn(2+)</name>
        <dbReference type="ChEBI" id="CHEBI:29035"/>
        <label>2</label>
    </ligand>
</feature>
<feature type="binding site" evidence="3">
    <location>
        <position position="151"/>
    </location>
    <ligand>
        <name>Mn(2+)</name>
        <dbReference type="ChEBI" id="CHEBI:29035"/>
        <label>1</label>
    </ligand>
</feature>
<dbReference type="InterPro" id="IPR006045">
    <property type="entry name" value="Cupin_1"/>
</dbReference>
<comment type="cofactor">
    <cofactor evidence="3">
        <name>Mn(2+)</name>
        <dbReference type="ChEBI" id="CHEBI:29035"/>
    </cofactor>
    <text evidence="3">Binds 2 manganese ions per subunit.</text>
</comment>
<dbReference type="GO" id="GO:0033609">
    <property type="term" value="P:oxalate metabolic process"/>
    <property type="evidence" value="ECO:0007669"/>
    <property type="project" value="InterPro"/>
</dbReference>
<evidence type="ECO:0000259" key="5">
    <source>
        <dbReference type="SMART" id="SM00835"/>
    </source>
</evidence>
<keyword evidence="4" id="KW-0732">Signal</keyword>
<feature type="active site" description="Proton donor" evidence="2">
    <location>
        <position position="383"/>
    </location>
</feature>
<dbReference type="AlphaFoldDB" id="R7S497"/>
<sequence length="438" mass="47631">MVNLLTACASLLVCATLVQCAPAGSITVSAPSETATVSPAGDSPNTILWAPSSQPGAYQPIRGDLGANIIGPQNEPLQRENADLLAPPTTDHGTVSNFKWPFSLSHNRLQTGGWARQQNTDDMPAATGLASVNMRLEAGAVRELHWHTAAEWAYVLKGKIQVTSIDTEGRNYLATVQQGDLWYFPAGIPHSLQATADDPEGAEFLLVFPDGNFNEDGTFLLTDWFSHVPKEVLARNFQTPISAFDHIPSEQLYIFPAAPPSDDAKDVESPQGTVPDPFTFSLSQMDGTRLSGGSTKIADTRNFKVSRNISVADVTIEPGAMRFRVEWHPTQDEWGEGEARMTVFAADSNARTFNYQAGDISYVPAAFGHYLENIGNTTVRFLEIQNSDRFEDVSLSQWLALTPPQLVKAHLGVDDAFIEQLQKFKVKSTIVGPAINGS</sequence>
<evidence type="ECO:0000256" key="3">
    <source>
        <dbReference type="PIRSR" id="PIRSR617774-2"/>
    </source>
</evidence>
<dbReference type="Pfam" id="PF00190">
    <property type="entry name" value="Cupin_1"/>
    <property type="match status" value="2"/>
</dbReference>
<dbReference type="PANTHER" id="PTHR35848">
    <property type="entry name" value="OXALATE-BINDING PROTEIN"/>
    <property type="match status" value="1"/>
</dbReference>
<gene>
    <name evidence="6" type="ORF">PUNSTDRAFT_77260</name>
</gene>
<dbReference type="EMBL" id="JH687557">
    <property type="protein sequence ID" value="EIN04066.1"/>
    <property type="molecule type" value="Genomic_DNA"/>
</dbReference>
<feature type="domain" description="Cupin type-1" evidence="5">
    <location>
        <begin position="280"/>
        <end position="419"/>
    </location>
</feature>
<organism evidence="6 7">
    <name type="scientific">Punctularia strigosozonata (strain HHB-11173)</name>
    <name type="common">White-rot fungus</name>
    <dbReference type="NCBI Taxonomy" id="741275"/>
    <lineage>
        <taxon>Eukaryota</taxon>
        <taxon>Fungi</taxon>
        <taxon>Dikarya</taxon>
        <taxon>Basidiomycota</taxon>
        <taxon>Agaricomycotina</taxon>
        <taxon>Agaricomycetes</taxon>
        <taxon>Corticiales</taxon>
        <taxon>Punctulariaceae</taxon>
        <taxon>Punctularia</taxon>
    </lineage>
</organism>
<evidence type="ECO:0000313" key="7">
    <source>
        <dbReference type="Proteomes" id="UP000054196"/>
    </source>
</evidence>
<keyword evidence="3" id="KW-0464">Manganese</keyword>
<dbReference type="InterPro" id="IPR017774">
    <property type="entry name" value="Bicupin_oxalate_deCO2ase/Oxase"/>
</dbReference>
<evidence type="ECO:0000256" key="1">
    <source>
        <dbReference type="ARBA" id="ARBA00022723"/>
    </source>
</evidence>
<evidence type="ECO:0000313" key="6">
    <source>
        <dbReference type="EMBL" id="EIN04066.1"/>
    </source>
</evidence>
<dbReference type="InterPro" id="IPR014710">
    <property type="entry name" value="RmlC-like_jellyroll"/>
</dbReference>
<reference evidence="7" key="1">
    <citation type="journal article" date="2012" name="Science">
        <title>The Paleozoic origin of enzymatic lignin decomposition reconstructed from 31 fungal genomes.</title>
        <authorList>
            <person name="Floudas D."/>
            <person name="Binder M."/>
            <person name="Riley R."/>
            <person name="Barry K."/>
            <person name="Blanchette R.A."/>
            <person name="Henrissat B."/>
            <person name="Martinez A.T."/>
            <person name="Otillar R."/>
            <person name="Spatafora J.W."/>
            <person name="Yadav J.S."/>
            <person name="Aerts A."/>
            <person name="Benoit I."/>
            <person name="Boyd A."/>
            <person name="Carlson A."/>
            <person name="Copeland A."/>
            <person name="Coutinho P.M."/>
            <person name="de Vries R.P."/>
            <person name="Ferreira P."/>
            <person name="Findley K."/>
            <person name="Foster B."/>
            <person name="Gaskell J."/>
            <person name="Glotzer D."/>
            <person name="Gorecki P."/>
            <person name="Heitman J."/>
            <person name="Hesse C."/>
            <person name="Hori C."/>
            <person name="Igarashi K."/>
            <person name="Jurgens J.A."/>
            <person name="Kallen N."/>
            <person name="Kersten P."/>
            <person name="Kohler A."/>
            <person name="Kuees U."/>
            <person name="Kumar T.K.A."/>
            <person name="Kuo A."/>
            <person name="LaButti K."/>
            <person name="Larrondo L.F."/>
            <person name="Lindquist E."/>
            <person name="Ling A."/>
            <person name="Lombard V."/>
            <person name="Lucas S."/>
            <person name="Lundell T."/>
            <person name="Martin R."/>
            <person name="McLaughlin D.J."/>
            <person name="Morgenstern I."/>
            <person name="Morin E."/>
            <person name="Murat C."/>
            <person name="Nagy L.G."/>
            <person name="Nolan M."/>
            <person name="Ohm R.A."/>
            <person name="Patyshakuliyeva A."/>
            <person name="Rokas A."/>
            <person name="Ruiz-Duenas F.J."/>
            <person name="Sabat G."/>
            <person name="Salamov A."/>
            <person name="Samejima M."/>
            <person name="Schmutz J."/>
            <person name="Slot J.C."/>
            <person name="St John F."/>
            <person name="Stenlid J."/>
            <person name="Sun H."/>
            <person name="Sun S."/>
            <person name="Syed K."/>
            <person name="Tsang A."/>
            <person name="Wiebenga A."/>
            <person name="Young D."/>
            <person name="Pisabarro A."/>
            <person name="Eastwood D.C."/>
            <person name="Martin F."/>
            <person name="Cullen D."/>
            <person name="Grigoriev I.V."/>
            <person name="Hibbett D.S."/>
        </authorList>
    </citation>
    <scope>NUCLEOTIDE SEQUENCE [LARGE SCALE GENOMIC DNA]</scope>
    <source>
        <strain evidence="7">HHB-11173 SS5</strain>
    </source>
</reference>
<dbReference type="eggNOG" id="ENOG502QQ0P">
    <property type="taxonomic scope" value="Eukaryota"/>
</dbReference>
<dbReference type="InterPro" id="IPR011051">
    <property type="entry name" value="RmlC_Cupin_sf"/>
</dbReference>
<feature type="chain" id="PRO_5004444622" description="Cupin type-1 domain-containing protein" evidence="4">
    <location>
        <begin position="21"/>
        <end position="438"/>
    </location>
</feature>
<dbReference type="RefSeq" id="XP_007388855.1">
    <property type="nucleotide sequence ID" value="XM_007388793.1"/>
</dbReference>
<dbReference type="GO" id="GO:0046872">
    <property type="term" value="F:metal ion binding"/>
    <property type="evidence" value="ECO:0007669"/>
    <property type="project" value="UniProtKB-KW"/>
</dbReference>
<name>R7S497_PUNST</name>
<feature type="binding site" evidence="3">
    <location>
        <position position="147"/>
    </location>
    <ligand>
        <name>Mn(2+)</name>
        <dbReference type="ChEBI" id="CHEBI:29035"/>
        <label>1</label>
    </ligand>
</feature>
<feature type="domain" description="Cupin type-1" evidence="5">
    <location>
        <begin position="102"/>
        <end position="245"/>
    </location>
</feature>
<dbReference type="OrthoDB" id="10263073at2759"/>
<feature type="signal peptide" evidence="4">
    <location>
        <begin position="1"/>
        <end position="20"/>
    </location>
</feature>
<dbReference type="Gene3D" id="2.60.120.10">
    <property type="entry name" value="Jelly Rolls"/>
    <property type="match status" value="2"/>
</dbReference>
<feature type="binding site" evidence="3">
    <location>
        <position position="190"/>
    </location>
    <ligand>
        <name>Mn(2+)</name>
        <dbReference type="ChEBI" id="CHEBI:29035"/>
        <label>1</label>
    </ligand>
</feature>
<dbReference type="KEGG" id="psq:PUNSTDRAFT_77260"/>
<dbReference type="NCBIfam" id="TIGR03404">
    <property type="entry name" value="bicupin_oxalic"/>
    <property type="match status" value="1"/>
</dbReference>
<dbReference type="SUPFAM" id="SSF51182">
    <property type="entry name" value="RmlC-like cupins"/>
    <property type="match status" value="1"/>
</dbReference>
<evidence type="ECO:0000256" key="2">
    <source>
        <dbReference type="PIRSR" id="PIRSR617774-1"/>
    </source>
</evidence>
<dbReference type="CDD" id="cd20304">
    <property type="entry name" value="cupin_OxDC_N"/>
    <property type="match status" value="1"/>
</dbReference>
<feature type="binding site" evidence="3">
    <location>
        <position position="145"/>
    </location>
    <ligand>
        <name>Mn(2+)</name>
        <dbReference type="ChEBI" id="CHEBI:29035"/>
        <label>1</label>
    </ligand>
</feature>
<dbReference type="Proteomes" id="UP000054196">
    <property type="component" value="Unassembled WGS sequence"/>
</dbReference>
<keyword evidence="7" id="KW-1185">Reference proteome</keyword>